<feature type="compositionally biased region" description="Basic and acidic residues" evidence="13">
    <location>
        <begin position="1"/>
        <end position="11"/>
    </location>
</feature>
<feature type="region of interest" description="Disordered" evidence="13">
    <location>
        <begin position="68"/>
        <end position="129"/>
    </location>
</feature>
<evidence type="ECO:0000256" key="7">
    <source>
        <dbReference type="ARBA" id="ARBA00022723"/>
    </source>
</evidence>
<keyword evidence="8" id="KW-0547">Nucleotide-binding</keyword>
<dbReference type="InterPro" id="IPR005225">
    <property type="entry name" value="Small_GTP-bd"/>
</dbReference>
<dbReference type="GO" id="GO:0046872">
    <property type="term" value="F:metal ion binding"/>
    <property type="evidence" value="ECO:0007669"/>
    <property type="project" value="UniProtKB-KW"/>
</dbReference>
<dbReference type="InterPro" id="IPR000795">
    <property type="entry name" value="T_Tr_GTP-bd_dom"/>
</dbReference>
<evidence type="ECO:0000256" key="3">
    <source>
        <dbReference type="ARBA" id="ARBA00011986"/>
    </source>
</evidence>
<feature type="compositionally biased region" description="Basic and acidic residues" evidence="13">
    <location>
        <begin position="181"/>
        <end position="195"/>
    </location>
</feature>
<gene>
    <name evidence="15" type="ORF">COLO4_12119</name>
</gene>
<dbReference type="GO" id="GO:0005739">
    <property type="term" value="C:mitochondrion"/>
    <property type="evidence" value="ECO:0007669"/>
    <property type="project" value="TreeGrafter"/>
</dbReference>
<evidence type="ECO:0000256" key="4">
    <source>
        <dbReference type="ARBA" id="ARBA00013824"/>
    </source>
</evidence>
<dbReference type="NCBIfam" id="NF003078">
    <property type="entry name" value="PRK04004.1"/>
    <property type="match status" value="1"/>
</dbReference>
<evidence type="ECO:0000256" key="11">
    <source>
        <dbReference type="ARBA" id="ARBA00023134"/>
    </source>
</evidence>
<dbReference type="GO" id="GO:0003924">
    <property type="term" value="F:GTPase activity"/>
    <property type="evidence" value="ECO:0007669"/>
    <property type="project" value="InterPro"/>
</dbReference>
<reference evidence="16" key="1">
    <citation type="submission" date="2013-09" db="EMBL/GenBank/DDBJ databases">
        <title>Corchorus olitorius genome sequencing.</title>
        <authorList>
            <person name="Alam M."/>
            <person name="Haque M.S."/>
            <person name="Islam M.S."/>
            <person name="Emdad E.M."/>
            <person name="Islam M.M."/>
            <person name="Ahmed B."/>
            <person name="Halim A."/>
            <person name="Hossen Q.M.M."/>
            <person name="Hossain M.Z."/>
            <person name="Ahmed R."/>
            <person name="Khan M.M."/>
            <person name="Islam R."/>
            <person name="Rashid M.M."/>
            <person name="Khan S.A."/>
            <person name="Rahman M.S."/>
            <person name="Alam M."/>
            <person name="Yahiya A.S."/>
            <person name="Khan M.S."/>
            <person name="Azam M.S."/>
            <person name="Haque T."/>
            <person name="Lashkar M.Z.H."/>
            <person name="Akhand A.I."/>
            <person name="Morshed G."/>
            <person name="Roy S."/>
            <person name="Uddin K.S."/>
            <person name="Rabeya T."/>
            <person name="Hossain A.S."/>
            <person name="Chowdhury A."/>
            <person name="Snigdha A.R."/>
            <person name="Mortoza M.S."/>
            <person name="Matin S.A."/>
            <person name="Hoque S.M.E."/>
            <person name="Islam M.K."/>
            <person name="Roy D.K."/>
            <person name="Haider R."/>
            <person name="Moosa M.M."/>
            <person name="Elias S.M."/>
            <person name="Hasan A.M."/>
            <person name="Jahan S."/>
            <person name="Shafiuddin M."/>
            <person name="Mahmood N."/>
            <person name="Shommy N.S."/>
        </authorList>
    </citation>
    <scope>NUCLEOTIDE SEQUENCE [LARGE SCALE GENOMIC DNA]</scope>
    <source>
        <strain evidence="16">cv. O-4</strain>
    </source>
</reference>
<keyword evidence="7" id="KW-0479">Metal-binding</keyword>
<dbReference type="GO" id="GO:0003743">
    <property type="term" value="F:translation initiation factor activity"/>
    <property type="evidence" value="ECO:0007669"/>
    <property type="project" value="UniProtKB-KW"/>
</dbReference>
<dbReference type="CDD" id="cd02440">
    <property type="entry name" value="AdoMet_MTases"/>
    <property type="match status" value="1"/>
</dbReference>
<dbReference type="FunFam" id="3.40.50.300:FF:000112">
    <property type="entry name" value="Eukaryotic translation initiation factor 5B"/>
    <property type="match status" value="1"/>
</dbReference>
<sequence length="1065" mass="118498">MEEDQGVKNPEESNQVTLIPKSSGEESMVKKEKKKKAAAAATKAGDKKLPLIPKHVRLMQEMLAKRKEAEEKLKREEEERLRKEEEERRRQEELERQEEEAKRLKAEKKKEKVLKKKQEGKLLTGKQKEEARRLEAMRNQILANAGGVPLPTADKDGGAPAKRPIYQTKKSKPANIAPSTKPEEQHVEAKEKQEEEQGTEIDVQNLRSPICCILGHVDSGKTTLLDQIRGTDVQGGEAGGITQQIGATYFPADNIKERTKELRADAKLKVPGLLVIDTPGHQSFTNLRSRGSGLCDIAVLVVDIMHGLEPQTIESLNLLKMRNTEFIIALNKVDRLYGWKVFPNAPIQQSLKQQSDNVQSEFKWRLTDIITQFKEQGLNTELYYKNKEMGETYSIVPTSAVTGEGIPDLLLLLLKWAQKTMVEKLTFKDELQSTVLEVKVIEGLGTTIDVVLVNGVLRVGDQIVVCGLEGPIVTVVRALLTPHPMKELRVKGKYMKHKEIKAAQFFKVAAPGLKHAIAGTALYVVENLDDLEDVKEVVMEDMKSIMCRVDKSGEGVHVQASTLGSLEALLELLKSPEVDIPVSGISIGPIHTKDIKKASVMVERKNEYATILGFDVKPTPEAQELADKLGVRIFTSDIIYHLFDQFKAFIDVVKEEKKKEAEKEVVFPYILKILPKCAYKTKDPITLGVKVLEGTLKVNTQICVRGQKKFINLGEVTSIANSYGPVIEGKKGQNVVIRITGSDSDEQHMEYGIDFDDEDELVSNIPRNSIDLLETYFKDDLNKEEWKVVQELKSSGCWFKNNISKVRSRLPRSVYGGKVRVLEWETESGAAEETMLLWGIQQPTLSKPNAFVSQSSLQLRLDACGHSLSILQSPSSLGKPGVTGSVMWDSGVVLGKFLEHAVDLGMLVLQGKKVIELGSGCGLVGCIAALLGAEAVLTDLPDRLRLLKKNVETNLRLGIRGSAAVRELTWGDDPDPDLIEPPPDYVLGSDVIYSEEAVEDLLDTLLQLCGTQTTVILSGELRNDTVLECFLEAAVKDFVVGRVDQSEWHPDYCSRRVAMYILVKK</sequence>
<comment type="similarity">
    <text evidence="2">Belongs to the TRAFAC class translation factor GTPase superfamily. Classic translation factor GTPase family. IF-2 subfamily.</text>
</comment>
<evidence type="ECO:0000256" key="5">
    <source>
        <dbReference type="ARBA" id="ARBA00022490"/>
    </source>
</evidence>
<dbReference type="Pfam" id="PF14578">
    <property type="entry name" value="GTP_EFTU_D4"/>
    <property type="match status" value="1"/>
</dbReference>
<evidence type="ECO:0000256" key="13">
    <source>
        <dbReference type="SAM" id="MobiDB-lite"/>
    </source>
</evidence>
<dbReference type="PANTHER" id="PTHR43381:SF4">
    <property type="entry name" value="EUKARYOTIC TRANSLATION INITIATION FACTOR 5B"/>
    <property type="match status" value="1"/>
</dbReference>
<organism evidence="15 16">
    <name type="scientific">Corchorus olitorius</name>
    <dbReference type="NCBI Taxonomy" id="93759"/>
    <lineage>
        <taxon>Eukaryota</taxon>
        <taxon>Viridiplantae</taxon>
        <taxon>Streptophyta</taxon>
        <taxon>Embryophyta</taxon>
        <taxon>Tracheophyta</taxon>
        <taxon>Spermatophyta</taxon>
        <taxon>Magnoliopsida</taxon>
        <taxon>eudicotyledons</taxon>
        <taxon>Gunneridae</taxon>
        <taxon>Pentapetalae</taxon>
        <taxon>rosids</taxon>
        <taxon>malvids</taxon>
        <taxon>Malvales</taxon>
        <taxon>Malvaceae</taxon>
        <taxon>Grewioideae</taxon>
        <taxon>Apeibeae</taxon>
        <taxon>Corchorus</taxon>
    </lineage>
</organism>
<dbReference type="InterPro" id="IPR023115">
    <property type="entry name" value="TIF_IF2_dom3"/>
</dbReference>
<dbReference type="InterPro" id="IPR036925">
    <property type="entry name" value="TIF_IF2_dom3_sf"/>
</dbReference>
<keyword evidence="16" id="KW-1185">Reference proteome</keyword>
<dbReference type="Gene3D" id="3.40.50.150">
    <property type="entry name" value="Vaccinia Virus protein VP39"/>
    <property type="match status" value="1"/>
</dbReference>
<dbReference type="FunFam" id="2.40.30.10:FF:000013">
    <property type="entry name" value="eukaryotic translation initiation factor 5B"/>
    <property type="match status" value="1"/>
</dbReference>
<evidence type="ECO:0000256" key="12">
    <source>
        <dbReference type="ARBA" id="ARBA00032478"/>
    </source>
</evidence>
<dbReference type="PROSITE" id="PS51722">
    <property type="entry name" value="G_TR_2"/>
    <property type="match status" value="1"/>
</dbReference>
<dbReference type="SUPFAM" id="SSF50447">
    <property type="entry name" value="Translation proteins"/>
    <property type="match status" value="1"/>
</dbReference>
<dbReference type="PANTHER" id="PTHR43381">
    <property type="entry name" value="TRANSLATION INITIATION FACTOR IF-2-RELATED"/>
    <property type="match status" value="1"/>
</dbReference>
<dbReference type="FunFam" id="3.40.50.10050:FF:000002">
    <property type="entry name" value="Eukaryotic translation initiation factor 5B"/>
    <property type="match status" value="1"/>
</dbReference>
<evidence type="ECO:0000256" key="9">
    <source>
        <dbReference type="ARBA" id="ARBA00022801"/>
    </source>
</evidence>
<dbReference type="EC" id="3.6.5.3" evidence="3"/>
<dbReference type="EMBL" id="AWUE01014828">
    <property type="protein sequence ID" value="OMP01160.1"/>
    <property type="molecule type" value="Genomic_DNA"/>
</dbReference>
<dbReference type="Proteomes" id="UP000187203">
    <property type="component" value="Unassembled WGS sequence"/>
</dbReference>
<keyword evidence="6" id="KW-0396">Initiation factor</keyword>
<comment type="caution">
    <text evidence="15">The sequence shown here is derived from an EMBL/GenBank/DDBJ whole genome shotgun (WGS) entry which is preliminary data.</text>
</comment>
<dbReference type="Pfam" id="PF10294">
    <property type="entry name" value="Methyltransf_16"/>
    <property type="match status" value="1"/>
</dbReference>
<feature type="region of interest" description="Disordered" evidence="13">
    <location>
        <begin position="1"/>
        <end position="53"/>
    </location>
</feature>
<dbReference type="AlphaFoldDB" id="A0A1R3K238"/>
<dbReference type="OrthoDB" id="413520at2759"/>
<dbReference type="InterPro" id="IPR019410">
    <property type="entry name" value="Methyltransf_16"/>
</dbReference>
<keyword evidence="10" id="KW-0648">Protein biosynthesis</keyword>
<dbReference type="Pfam" id="PF00009">
    <property type="entry name" value="GTP_EFTU"/>
    <property type="match status" value="1"/>
</dbReference>
<evidence type="ECO:0000256" key="8">
    <source>
        <dbReference type="ARBA" id="ARBA00022741"/>
    </source>
</evidence>
<dbReference type="InterPro" id="IPR029459">
    <property type="entry name" value="EFTU-type"/>
</dbReference>
<keyword evidence="5" id="KW-0963">Cytoplasm</keyword>
<dbReference type="GO" id="GO:0005525">
    <property type="term" value="F:GTP binding"/>
    <property type="evidence" value="ECO:0007669"/>
    <property type="project" value="UniProtKB-KW"/>
</dbReference>
<evidence type="ECO:0000256" key="10">
    <source>
        <dbReference type="ARBA" id="ARBA00022917"/>
    </source>
</evidence>
<feature type="domain" description="Tr-type G" evidence="14">
    <location>
        <begin position="206"/>
        <end position="422"/>
    </location>
</feature>
<protein>
    <recommendedName>
        <fullName evidence="4">Eukaryotic translation initiation factor 5B</fullName>
        <ecNumber evidence="3">3.6.5.3</ecNumber>
    </recommendedName>
    <alternativeName>
        <fullName evidence="12">Translation initiation factor IF-2</fullName>
    </alternativeName>
</protein>
<keyword evidence="9" id="KW-0378">Hydrolase</keyword>
<name>A0A1R3K238_9ROSI</name>
<dbReference type="SUPFAM" id="SSF52156">
    <property type="entry name" value="Initiation factor IF2/eIF5b, domain 3"/>
    <property type="match status" value="1"/>
</dbReference>
<evidence type="ECO:0000256" key="1">
    <source>
        <dbReference type="ARBA" id="ARBA00004496"/>
    </source>
</evidence>
<keyword evidence="11" id="KW-0342">GTP-binding</keyword>
<dbReference type="CDD" id="cd03703">
    <property type="entry name" value="aeIF5B_II"/>
    <property type="match status" value="1"/>
</dbReference>
<dbReference type="InterPro" id="IPR027417">
    <property type="entry name" value="P-loop_NTPase"/>
</dbReference>
<dbReference type="CDD" id="cd01887">
    <property type="entry name" value="IF2_eIF5B"/>
    <property type="match status" value="1"/>
</dbReference>
<feature type="region of interest" description="Disordered" evidence="13">
    <location>
        <begin position="145"/>
        <end position="199"/>
    </location>
</feature>
<evidence type="ECO:0000313" key="16">
    <source>
        <dbReference type="Proteomes" id="UP000187203"/>
    </source>
</evidence>
<evidence type="ECO:0000259" key="14">
    <source>
        <dbReference type="PROSITE" id="PS51722"/>
    </source>
</evidence>
<evidence type="ECO:0000256" key="6">
    <source>
        <dbReference type="ARBA" id="ARBA00022540"/>
    </source>
</evidence>
<dbReference type="InterPro" id="IPR009000">
    <property type="entry name" value="Transl_B-barrel_sf"/>
</dbReference>
<dbReference type="STRING" id="93759.A0A1R3K238"/>
<dbReference type="Gene3D" id="3.40.50.300">
    <property type="entry name" value="P-loop containing nucleotide triphosphate hydrolases"/>
    <property type="match status" value="1"/>
</dbReference>
<comment type="subcellular location">
    <subcellularLocation>
        <location evidence="1">Cytoplasm</location>
    </subcellularLocation>
</comment>
<dbReference type="SUPFAM" id="SSF52540">
    <property type="entry name" value="P-loop containing nucleoside triphosphate hydrolases"/>
    <property type="match status" value="1"/>
</dbReference>
<dbReference type="NCBIfam" id="TIGR00231">
    <property type="entry name" value="small_GTP"/>
    <property type="match status" value="1"/>
</dbReference>
<dbReference type="PRINTS" id="PR00315">
    <property type="entry name" value="ELONGATNFCT"/>
</dbReference>
<dbReference type="SUPFAM" id="SSF53335">
    <property type="entry name" value="S-adenosyl-L-methionine-dependent methyltransferases"/>
    <property type="match status" value="1"/>
</dbReference>
<dbReference type="Gene3D" id="3.40.50.10050">
    <property type="entry name" value="Translation initiation factor IF- 2, domain 3"/>
    <property type="match status" value="1"/>
</dbReference>
<accession>A0A1R3K238</accession>
<dbReference type="InterPro" id="IPR029063">
    <property type="entry name" value="SAM-dependent_MTases_sf"/>
</dbReference>
<proteinExistence type="inferred from homology"/>
<evidence type="ECO:0000313" key="15">
    <source>
        <dbReference type="EMBL" id="OMP01160.1"/>
    </source>
</evidence>
<dbReference type="Gene3D" id="2.40.30.10">
    <property type="entry name" value="Translation factors"/>
    <property type="match status" value="2"/>
</dbReference>
<dbReference type="Pfam" id="PF11987">
    <property type="entry name" value="IF-2"/>
    <property type="match status" value="1"/>
</dbReference>
<dbReference type="InterPro" id="IPR015760">
    <property type="entry name" value="TIF_IF2"/>
</dbReference>
<evidence type="ECO:0000256" key="2">
    <source>
        <dbReference type="ARBA" id="ARBA00007733"/>
    </source>
</evidence>